<comment type="similarity">
    <text evidence="1">Belongs to the PstS family.</text>
</comment>
<proteinExistence type="inferred from homology"/>
<dbReference type="PANTHER" id="PTHR42996">
    <property type="entry name" value="PHOSPHATE-BINDING PROTEIN PSTS"/>
    <property type="match status" value="1"/>
</dbReference>
<feature type="transmembrane region" description="Helical" evidence="2">
    <location>
        <begin position="54"/>
        <end position="74"/>
    </location>
</feature>
<evidence type="ECO:0000256" key="2">
    <source>
        <dbReference type="SAM" id="Phobius"/>
    </source>
</evidence>
<keyword evidence="2" id="KW-0812">Transmembrane</keyword>
<dbReference type="InterPro" id="IPR024370">
    <property type="entry name" value="PBP_domain"/>
</dbReference>
<name>A0A3N2RG86_LYSEN</name>
<evidence type="ECO:0000313" key="5">
    <source>
        <dbReference type="Proteomes" id="UP000275910"/>
    </source>
</evidence>
<comment type="caution">
    <text evidence="4">The sequence shown here is derived from an EMBL/GenBank/DDBJ whole genome shotgun (WGS) entry which is preliminary data.</text>
</comment>
<evidence type="ECO:0000313" key="4">
    <source>
        <dbReference type="EMBL" id="ROU06376.1"/>
    </source>
</evidence>
<gene>
    <name evidence="4" type="ORF">D9T17_14110</name>
</gene>
<dbReference type="InterPro" id="IPR050962">
    <property type="entry name" value="Phosphate-bind_PstS"/>
</dbReference>
<protein>
    <recommendedName>
        <fullName evidence="3">PBP domain-containing protein</fullName>
    </recommendedName>
</protein>
<organism evidence="4 5">
    <name type="scientific">Lysobacter enzymogenes</name>
    <dbReference type="NCBI Taxonomy" id="69"/>
    <lineage>
        <taxon>Bacteria</taxon>
        <taxon>Pseudomonadati</taxon>
        <taxon>Pseudomonadota</taxon>
        <taxon>Gammaproteobacteria</taxon>
        <taxon>Lysobacterales</taxon>
        <taxon>Lysobacteraceae</taxon>
        <taxon>Lysobacter</taxon>
    </lineage>
</organism>
<dbReference type="AlphaFoldDB" id="A0A3N2RG86"/>
<keyword evidence="2" id="KW-0472">Membrane</keyword>
<dbReference type="PANTHER" id="PTHR42996:SF1">
    <property type="entry name" value="PHOSPHATE-BINDING PROTEIN PSTS"/>
    <property type="match status" value="1"/>
</dbReference>
<evidence type="ECO:0000256" key="1">
    <source>
        <dbReference type="ARBA" id="ARBA00008725"/>
    </source>
</evidence>
<dbReference type="Gene3D" id="3.40.190.10">
    <property type="entry name" value="Periplasmic binding protein-like II"/>
    <property type="match status" value="2"/>
</dbReference>
<keyword evidence="2" id="KW-1133">Transmembrane helix</keyword>
<dbReference type="Pfam" id="PF12849">
    <property type="entry name" value="PBP_like_2"/>
    <property type="match status" value="1"/>
</dbReference>
<reference evidence="4 5" key="1">
    <citation type="submission" date="2018-10" db="EMBL/GenBank/DDBJ databases">
        <title>The genome of Lysobacter enzymogenes OH11.</title>
        <authorList>
            <person name="Liu F."/>
            <person name="Zhao Y."/>
            <person name="Qian G."/>
            <person name="Chen Y."/>
            <person name="Xu H."/>
        </authorList>
    </citation>
    <scope>NUCLEOTIDE SEQUENCE [LARGE SCALE GENOMIC DNA]</scope>
    <source>
        <strain evidence="4 5">OH11</strain>
    </source>
</reference>
<dbReference type="SUPFAM" id="SSF53850">
    <property type="entry name" value="Periplasmic binding protein-like II"/>
    <property type="match status" value="1"/>
</dbReference>
<dbReference type="Proteomes" id="UP000275910">
    <property type="component" value="Unassembled WGS sequence"/>
</dbReference>
<evidence type="ECO:0000259" key="3">
    <source>
        <dbReference type="Pfam" id="PF12849"/>
    </source>
</evidence>
<dbReference type="EMBL" id="RCTY01000034">
    <property type="protein sequence ID" value="ROU06376.1"/>
    <property type="molecule type" value="Genomic_DNA"/>
</dbReference>
<feature type="domain" description="PBP" evidence="3">
    <location>
        <begin position="124"/>
        <end position="450"/>
    </location>
</feature>
<accession>A0A3N2RG86</accession>
<sequence length="495" mass="50765">MVAALAHAAPILSPRQRNPFEATRRRLASNRYGLIRGHSARTLKRRRLVHRNKLHVGLLAATAVLVFAGSANAADLYGGGATFPAPAYVGDLYNGTSPVAKLSRDSAITLPAVTFSVAGLGNSTGTKIPVFQDYHSRYSADAVSYCQTGSGTGKKILNNDGIFANGACSPAGITGFSSVSGQSAPDFIGTDAPIATADYNTFITNMAATRTAIVQIPVLAGAIALPFKDTAGGLTSVALNTEQVCRIFAGDIKNWNDSRLTSPVAGSHPITIVYRSEGSGTSFAFTSYLAAQCNGKFGLAADFFKPNQSFATAAALALPNYSASSAQAGNNGVVSKVKTTTDAIGYADIAEVLSQGVMYASVNGNDPALFGSTGPVSLAPAALLSGKVLDGATVADVPASVAAPARNCTRLVNPTAVISGAYPIAAVTYLAAYNAGNGAKATPIKNLFKQFYGPIPAGGVTPPDTRVSLPTGYAYIDGNTLFRSSAVGSINSCIN</sequence>